<dbReference type="CDD" id="cd04332">
    <property type="entry name" value="YbaK_like"/>
    <property type="match status" value="1"/>
</dbReference>
<comment type="caution">
    <text evidence="2">The sequence shown here is derived from an EMBL/GenBank/DDBJ whole genome shotgun (WGS) entry which is preliminary data.</text>
</comment>
<dbReference type="GO" id="GO:0002161">
    <property type="term" value="F:aminoacyl-tRNA deacylase activity"/>
    <property type="evidence" value="ECO:0007669"/>
    <property type="project" value="InterPro"/>
</dbReference>
<dbReference type="Proteomes" id="UP000266340">
    <property type="component" value="Unassembled WGS sequence"/>
</dbReference>
<evidence type="ECO:0000313" key="3">
    <source>
        <dbReference type="Proteomes" id="UP000266340"/>
    </source>
</evidence>
<dbReference type="InterPro" id="IPR007214">
    <property type="entry name" value="YbaK/aa-tRNA-synth-assoc-dom"/>
</dbReference>
<accession>A0A398CQF2</accession>
<dbReference type="SUPFAM" id="SSF55826">
    <property type="entry name" value="YbaK/ProRS associated domain"/>
    <property type="match status" value="1"/>
</dbReference>
<keyword evidence="3" id="KW-1185">Reference proteome</keyword>
<sequence>MFTLDELQTYLKDSNSDFEIIAHETPIISTQDAAKYFDIEKAAPTLILQTEQGLIAFIVSSQRGRIDFKALGEELGYSKVKMADKSKVLEVIGYHPGAVPFIGHGLPCIFDNRLLVLDYIYGGSGDELHTLKIAPSDVTRLNNVIKFID</sequence>
<dbReference type="EMBL" id="QXJM01000040">
    <property type="protein sequence ID" value="RIE01224.1"/>
    <property type="molecule type" value="Genomic_DNA"/>
</dbReference>
<dbReference type="OrthoDB" id="1099907at2"/>
<proteinExistence type="predicted"/>
<gene>
    <name evidence="2" type="ORF">D3H35_22790</name>
</gene>
<organism evidence="2 3">
    <name type="scientific">Cohnella faecalis</name>
    <dbReference type="NCBI Taxonomy" id="2315694"/>
    <lineage>
        <taxon>Bacteria</taxon>
        <taxon>Bacillati</taxon>
        <taxon>Bacillota</taxon>
        <taxon>Bacilli</taxon>
        <taxon>Bacillales</taxon>
        <taxon>Paenibacillaceae</taxon>
        <taxon>Cohnella</taxon>
    </lineage>
</organism>
<name>A0A398CQF2_9BACL</name>
<evidence type="ECO:0000313" key="2">
    <source>
        <dbReference type="EMBL" id="RIE01224.1"/>
    </source>
</evidence>
<protein>
    <recommendedName>
        <fullName evidence="1">YbaK/aminoacyl-tRNA synthetase-associated domain-containing protein</fullName>
    </recommendedName>
</protein>
<dbReference type="Gene3D" id="3.90.960.10">
    <property type="entry name" value="YbaK/aminoacyl-tRNA synthetase-associated domain"/>
    <property type="match status" value="1"/>
</dbReference>
<reference evidence="2 3" key="1">
    <citation type="submission" date="2018-09" db="EMBL/GenBank/DDBJ databases">
        <title>Cohnella cavernae sp. nov., isolated from a karst cave.</title>
        <authorList>
            <person name="Zhu H."/>
        </authorList>
    </citation>
    <scope>NUCLEOTIDE SEQUENCE [LARGE SCALE GENOMIC DNA]</scope>
    <source>
        <strain evidence="2 3">K2E09-144</strain>
    </source>
</reference>
<dbReference type="AlphaFoldDB" id="A0A398CQF2"/>
<evidence type="ECO:0000259" key="1">
    <source>
        <dbReference type="Pfam" id="PF04073"/>
    </source>
</evidence>
<dbReference type="Pfam" id="PF04073">
    <property type="entry name" value="tRNA_edit"/>
    <property type="match status" value="1"/>
</dbReference>
<feature type="domain" description="YbaK/aminoacyl-tRNA synthetase-associated" evidence="1">
    <location>
        <begin position="29"/>
        <end position="140"/>
    </location>
</feature>
<dbReference type="InterPro" id="IPR036754">
    <property type="entry name" value="YbaK/aa-tRNA-synt-asso_dom_sf"/>
</dbReference>